<dbReference type="Pfam" id="PF26580">
    <property type="entry name" value="Mtb12_C"/>
    <property type="match status" value="1"/>
</dbReference>
<dbReference type="AlphaFoldDB" id="K6WH36"/>
<sequence>MKVRKSLAAAVLASTTVLVAAGCSEEAQQTASDAVSSAVGSAVDRASAALDEATSAAKSAARDALLGLDSQDAQNILRTAVNPDTTSDELDNVVDVSNPATKPAMEAYVQASSAAGLTPESYTVTNVSADGDNQANASVSIQVPNAAQPTDTTLAYVKVDGNWKLSGDAVTQLSSMTSQYGN</sequence>
<name>K6WH36_9ACTN</name>
<feature type="domain" description="Low molecular weight antigen MTB12-like C-terminal" evidence="4">
    <location>
        <begin position="71"/>
        <end position="178"/>
    </location>
</feature>
<dbReference type="Gene3D" id="3.10.450.50">
    <property type="match status" value="1"/>
</dbReference>
<evidence type="ECO:0000256" key="2">
    <source>
        <dbReference type="ARBA" id="ARBA00093774"/>
    </source>
</evidence>
<comment type="caution">
    <text evidence="5">The sequence shown here is derived from an EMBL/GenBank/DDBJ whole genome shotgun (WGS) entry which is preliminary data.</text>
</comment>
<evidence type="ECO:0000313" key="6">
    <source>
        <dbReference type="Proteomes" id="UP000008363"/>
    </source>
</evidence>
<keyword evidence="6" id="KW-1185">Reference proteome</keyword>
<comment type="similarity">
    <text evidence="2">Belongs to the MTB12 family.</text>
</comment>
<accession>K6WH36</accession>
<evidence type="ECO:0000313" key="5">
    <source>
        <dbReference type="EMBL" id="GAB93101.1"/>
    </source>
</evidence>
<evidence type="ECO:0000256" key="3">
    <source>
        <dbReference type="SAM" id="SignalP"/>
    </source>
</evidence>
<keyword evidence="1 3" id="KW-0732">Signal</keyword>
<dbReference type="STRING" id="1108045.GORHZ_206_00040"/>
<dbReference type="EMBL" id="BAHC01000206">
    <property type="protein sequence ID" value="GAB93101.1"/>
    <property type="molecule type" value="Genomic_DNA"/>
</dbReference>
<dbReference type="Proteomes" id="UP000008363">
    <property type="component" value="Unassembled WGS sequence"/>
</dbReference>
<dbReference type="RefSeq" id="WP_006338028.1">
    <property type="nucleotide sequence ID" value="NZ_BAHC01000206.1"/>
</dbReference>
<evidence type="ECO:0000256" key="1">
    <source>
        <dbReference type="ARBA" id="ARBA00022729"/>
    </source>
</evidence>
<proteinExistence type="inferred from homology"/>
<protein>
    <recommendedName>
        <fullName evidence="4">Low molecular weight antigen MTB12-like C-terminal domain-containing protein</fullName>
    </recommendedName>
</protein>
<feature type="signal peptide" evidence="3">
    <location>
        <begin position="1"/>
        <end position="20"/>
    </location>
</feature>
<dbReference type="InterPro" id="IPR058644">
    <property type="entry name" value="Mtb12-like_C"/>
</dbReference>
<organism evidence="5 6">
    <name type="scientific">Gordonia rhizosphera NBRC 16068</name>
    <dbReference type="NCBI Taxonomy" id="1108045"/>
    <lineage>
        <taxon>Bacteria</taxon>
        <taxon>Bacillati</taxon>
        <taxon>Actinomycetota</taxon>
        <taxon>Actinomycetes</taxon>
        <taxon>Mycobacteriales</taxon>
        <taxon>Gordoniaceae</taxon>
        <taxon>Gordonia</taxon>
    </lineage>
</organism>
<dbReference type="eggNOG" id="ENOG502ZR64">
    <property type="taxonomic scope" value="Bacteria"/>
</dbReference>
<reference evidence="5 6" key="1">
    <citation type="submission" date="2012-08" db="EMBL/GenBank/DDBJ databases">
        <title>Whole genome shotgun sequence of Gordonia rhizosphera NBRC 16068.</title>
        <authorList>
            <person name="Takarada H."/>
            <person name="Isaki S."/>
            <person name="Hosoyama A."/>
            <person name="Tsuchikane K."/>
            <person name="Katsumata H."/>
            <person name="Baba S."/>
            <person name="Ohji S."/>
            <person name="Yamazaki S."/>
            <person name="Fujita N."/>
        </authorList>
    </citation>
    <scope>NUCLEOTIDE SEQUENCE [LARGE SCALE GENOMIC DNA]</scope>
    <source>
        <strain evidence="5 6">NBRC 16068</strain>
    </source>
</reference>
<evidence type="ECO:0000259" key="4">
    <source>
        <dbReference type="Pfam" id="PF26580"/>
    </source>
</evidence>
<dbReference type="PROSITE" id="PS51257">
    <property type="entry name" value="PROKAR_LIPOPROTEIN"/>
    <property type="match status" value="1"/>
</dbReference>
<dbReference type="OrthoDB" id="4381452at2"/>
<feature type="chain" id="PRO_5039176979" description="Low molecular weight antigen MTB12-like C-terminal domain-containing protein" evidence="3">
    <location>
        <begin position="21"/>
        <end position="182"/>
    </location>
</feature>
<gene>
    <name evidence="5" type="ORF">GORHZ_206_00040</name>
</gene>